<evidence type="ECO:0000313" key="7">
    <source>
        <dbReference type="Proteomes" id="UP000756346"/>
    </source>
</evidence>
<evidence type="ECO:0000313" key="6">
    <source>
        <dbReference type="EMBL" id="KAH7036025.1"/>
    </source>
</evidence>
<dbReference type="AlphaFoldDB" id="A0A9P8YDR2"/>
<organism evidence="6 7">
    <name type="scientific">Microdochium trichocladiopsis</name>
    <dbReference type="NCBI Taxonomy" id="1682393"/>
    <lineage>
        <taxon>Eukaryota</taxon>
        <taxon>Fungi</taxon>
        <taxon>Dikarya</taxon>
        <taxon>Ascomycota</taxon>
        <taxon>Pezizomycotina</taxon>
        <taxon>Sordariomycetes</taxon>
        <taxon>Xylariomycetidae</taxon>
        <taxon>Xylariales</taxon>
        <taxon>Microdochiaceae</taxon>
        <taxon>Microdochium</taxon>
    </lineage>
</organism>
<dbReference type="Gene3D" id="3.10.490.10">
    <property type="entry name" value="Gamma-glutamyl cyclotransferase-like"/>
    <property type="match status" value="2"/>
</dbReference>
<evidence type="ECO:0000256" key="3">
    <source>
        <dbReference type="ARBA" id="ARBA00030602"/>
    </source>
</evidence>
<dbReference type="GO" id="GO:0016740">
    <property type="term" value="F:transferase activity"/>
    <property type="evidence" value="ECO:0007669"/>
    <property type="project" value="UniProtKB-KW"/>
</dbReference>
<evidence type="ECO:0000256" key="1">
    <source>
        <dbReference type="ARBA" id="ARBA00008861"/>
    </source>
</evidence>
<dbReference type="InterPro" id="IPR045038">
    <property type="entry name" value="AIG2-like"/>
</dbReference>
<dbReference type="InterPro" id="IPR013024">
    <property type="entry name" value="GGCT-like"/>
</dbReference>
<feature type="region of interest" description="Disordered" evidence="4">
    <location>
        <begin position="1"/>
        <end position="32"/>
    </location>
</feature>
<dbReference type="CDD" id="cd06661">
    <property type="entry name" value="GGCT_like"/>
    <property type="match status" value="2"/>
</dbReference>
<dbReference type="GeneID" id="70182983"/>
<evidence type="ECO:0000259" key="5">
    <source>
        <dbReference type="Pfam" id="PF06094"/>
    </source>
</evidence>
<feature type="compositionally biased region" description="Basic and acidic residues" evidence="4">
    <location>
        <begin position="168"/>
        <end position="192"/>
    </location>
</feature>
<dbReference type="PANTHER" id="PTHR31544">
    <property type="entry name" value="AIG2-LIKE PROTEIN D"/>
    <property type="match status" value="1"/>
</dbReference>
<comment type="caution">
    <text evidence="6">The sequence shown here is derived from an EMBL/GenBank/DDBJ whole genome shotgun (WGS) entry which is preliminary data.</text>
</comment>
<feature type="region of interest" description="Disordered" evidence="4">
    <location>
        <begin position="166"/>
        <end position="192"/>
    </location>
</feature>
<dbReference type="InterPro" id="IPR009288">
    <property type="entry name" value="AIG2-like_dom"/>
</dbReference>
<dbReference type="Pfam" id="PF06094">
    <property type="entry name" value="GGACT"/>
    <property type="match status" value="2"/>
</dbReference>
<evidence type="ECO:0000256" key="4">
    <source>
        <dbReference type="SAM" id="MobiDB-lite"/>
    </source>
</evidence>
<comment type="similarity">
    <text evidence="1">Belongs to the gamma-glutamylcyclotransferase family.</text>
</comment>
<dbReference type="PANTHER" id="PTHR31544:SF4">
    <property type="entry name" value="GAMMA-GLUTAMYLCYCLOTRANSFERASE-RELATED"/>
    <property type="match status" value="1"/>
</dbReference>
<dbReference type="InterPro" id="IPR036568">
    <property type="entry name" value="GGCT-like_sf"/>
</dbReference>
<keyword evidence="7" id="KW-1185">Reference proteome</keyword>
<feature type="domain" description="Gamma-glutamylcyclotransferase AIG2-like" evidence="5">
    <location>
        <begin position="41"/>
        <end position="136"/>
    </location>
</feature>
<reference evidence="6" key="1">
    <citation type="journal article" date="2021" name="Nat. Commun.">
        <title>Genetic determinants of endophytism in the Arabidopsis root mycobiome.</title>
        <authorList>
            <person name="Mesny F."/>
            <person name="Miyauchi S."/>
            <person name="Thiergart T."/>
            <person name="Pickel B."/>
            <person name="Atanasova L."/>
            <person name="Karlsson M."/>
            <person name="Huettel B."/>
            <person name="Barry K.W."/>
            <person name="Haridas S."/>
            <person name="Chen C."/>
            <person name="Bauer D."/>
            <person name="Andreopoulos W."/>
            <person name="Pangilinan J."/>
            <person name="LaButti K."/>
            <person name="Riley R."/>
            <person name="Lipzen A."/>
            <person name="Clum A."/>
            <person name="Drula E."/>
            <person name="Henrissat B."/>
            <person name="Kohler A."/>
            <person name="Grigoriev I.V."/>
            <person name="Martin F.M."/>
            <person name="Hacquard S."/>
        </authorList>
    </citation>
    <scope>NUCLEOTIDE SEQUENCE</scope>
    <source>
        <strain evidence="6">MPI-CAGE-CH-0230</strain>
    </source>
</reference>
<dbReference type="OrthoDB" id="3262926at2759"/>
<name>A0A9P8YDR2_9PEZI</name>
<dbReference type="SUPFAM" id="SSF110857">
    <property type="entry name" value="Gamma-glutamyl cyclotransferase-like"/>
    <property type="match status" value="2"/>
</dbReference>
<protein>
    <recommendedName>
        <fullName evidence="3">Putative gamma-glutamylcyclotransferase</fullName>
    </recommendedName>
</protein>
<evidence type="ECO:0000256" key="2">
    <source>
        <dbReference type="ARBA" id="ARBA00022679"/>
    </source>
</evidence>
<feature type="domain" description="Gamma-glutamylcyclotransferase AIG2-like" evidence="5">
    <location>
        <begin position="230"/>
        <end position="350"/>
    </location>
</feature>
<gene>
    <name evidence="6" type="ORF">B0I36DRAFT_319551</name>
</gene>
<dbReference type="EMBL" id="JAGTJQ010000003">
    <property type="protein sequence ID" value="KAH7036025.1"/>
    <property type="molecule type" value="Genomic_DNA"/>
</dbReference>
<keyword evidence="2" id="KW-0808">Transferase</keyword>
<sequence>MATAHDASPPSQQATPHHPPKPPSEPSHESRLDSPYQPKWYFFYGSLRDPHTLNDFLQLPPPPQPLLRRCSLHGFAVGYAESDTGLFPALISGDPTHIVDGCAYLVTTQEHERILSQQEPRMYKLAPCSISFSDGLDPATAAGVAFLYDGDPSLLTLPKVYQASSEQGARELNNKQRHDQIQADRAESVRRGEGKPSYLLASLEASGLTMDQVGIYVDLGPEEPWKPVWYFFYGTLTQPEVLKDVLDLPPGEEPLYQPAVVVGYALAERTPYRALIDGDSGQLVTGLAYLVQKEEHEKMLAEYETDAYEVHECFIQLPDCKETPKVSGKTFLFAGDMSELKQDLLDGVTWERKSGAA</sequence>
<accession>A0A9P8YDR2</accession>
<dbReference type="RefSeq" id="XP_046016118.1">
    <property type="nucleotide sequence ID" value="XM_046153437.1"/>
</dbReference>
<proteinExistence type="inferred from homology"/>
<dbReference type="Proteomes" id="UP000756346">
    <property type="component" value="Unassembled WGS sequence"/>
</dbReference>